<keyword evidence="2" id="KW-0800">Toxin</keyword>
<feature type="domain" description="Peptidase M12A" evidence="12">
    <location>
        <begin position="25"/>
        <end position="222"/>
    </location>
</feature>
<feature type="chain" id="PRO_5044519125" description="Metalloendopeptidase" evidence="9">
    <location>
        <begin position="18"/>
        <end position="447"/>
    </location>
</feature>
<evidence type="ECO:0000256" key="6">
    <source>
        <dbReference type="ARBA" id="ARBA00022833"/>
    </source>
</evidence>
<dbReference type="GO" id="GO:0006508">
    <property type="term" value="P:proteolysis"/>
    <property type="evidence" value="ECO:0007669"/>
    <property type="project" value="UniProtKB-KW"/>
</dbReference>
<gene>
    <name evidence="14 15" type="primary">LOC116302404</name>
</gene>
<dbReference type="InterPro" id="IPR001506">
    <property type="entry name" value="Peptidase_M12A"/>
</dbReference>
<dbReference type="Pfam" id="PF01549">
    <property type="entry name" value="ShK"/>
    <property type="match status" value="3"/>
</dbReference>
<organism evidence="13 14">
    <name type="scientific">Actinia tenebrosa</name>
    <name type="common">Australian red waratah sea anemone</name>
    <dbReference type="NCBI Taxonomy" id="6105"/>
    <lineage>
        <taxon>Eukaryota</taxon>
        <taxon>Metazoa</taxon>
        <taxon>Cnidaria</taxon>
        <taxon>Anthozoa</taxon>
        <taxon>Hexacorallia</taxon>
        <taxon>Actiniaria</taxon>
        <taxon>Actiniidae</taxon>
        <taxon>Actinia</taxon>
    </lineage>
</organism>
<evidence type="ECO:0000256" key="10">
    <source>
        <dbReference type="SAM" id="MobiDB-lite"/>
    </source>
</evidence>
<evidence type="ECO:0000313" key="14">
    <source>
        <dbReference type="RefSeq" id="XP_031567552.1"/>
    </source>
</evidence>
<dbReference type="Gene3D" id="3.40.390.10">
    <property type="entry name" value="Collagenase (Catalytic Domain)"/>
    <property type="match status" value="1"/>
</dbReference>
<evidence type="ECO:0000256" key="7">
    <source>
        <dbReference type="ARBA" id="ARBA00023049"/>
    </source>
</evidence>
<dbReference type="AlphaFoldDB" id="A0A6P8IL97"/>
<evidence type="ECO:0000256" key="8">
    <source>
        <dbReference type="PROSITE-ProRule" id="PRU01005"/>
    </source>
</evidence>
<dbReference type="Pfam" id="PF01400">
    <property type="entry name" value="Astacin"/>
    <property type="match status" value="1"/>
</dbReference>
<keyword evidence="6 9" id="KW-0862">Zinc</keyword>
<feature type="compositionally biased region" description="Pro residues" evidence="10">
    <location>
        <begin position="260"/>
        <end position="276"/>
    </location>
</feature>
<comment type="cofactor">
    <cofactor evidence="9">
        <name>Zn(2+)</name>
        <dbReference type="ChEBI" id="CHEBI:29105"/>
    </cofactor>
    <text evidence="9">Binds 1 zinc ion per subunit.</text>
</comment>
<evidence type="ECO:0000256" key="9">
    <source>
        <dbReference type="RuleBase" id="RU361183"/>
    </source>
</evidence>
<dbReference type="Proteomes" id="UP000515163">
    <property type="component" value="Unplaced"/>
</dbReference>
<feature type="compositionally biased region" description="Pro residues" evidence="10">
    <location>
        <begin position="285"/>
        <end position="294"/>
    </location>
</feature>
<dbReference type="CDD" id="cd04280">
    <property type="entry name" value="ZnMc_astacin_like"/>
    <property type="match status" value="1"/>
</dbReference>
<reference evidence="14 15" key="1">
    <citation type="submission" date="2025-04" db="UniProtKB">
        <authorList>
            <consortium name="RefSeq"/>
        </authorList>
    </citation>
    <scope>IDENTIFICATION</scope>
    <source>
        <tissue evidence="14 15">Tentacle</tissue>
    </source>
</reference>
<keyword evidence="7 9" id="KW-0482">Metalloprotease</keyword>
<dbReference type="InterPro" id="IPR003582">
    <property type="entry name" value="ShKT_dom"/>
</dbReference>
<comment type="caution">
    <text evidence="8">Lacks conserved residue(s) required for the propagation of feature annotation.</text>
</comment>
<evidence type="ECO:0000259" key="12">
    <source>
        <dbReference type="PROSITE" id="PS51864"/>
    </source>
</evidence>
<protein>
    <recommendedName>
        <fullName evidence="9">Metalloendopeptidase</fullName>
        <ecNumber evidence="9">3.4.24.-</ecNumber>
    </recommendedName>
</protein>
<evidence type="ECO:0000313" key="13">
    <source>
        <dbReference type="Proteomes" id="UP000515163"/>
    </source>
</evidence>
<evidence type="ECO:0000256" key="1">
    <source>
        <dbReference type="ARBA" id="ARBA00002657"/>
    </source>
</evidence>
<dbReference type="InterPro" id="IPR034035">
    <property type="entry name" value="Astacin-like_dom"/>
</dbReference>
<proteinExistence type="predicted"/>
<keyword evidence="13" id="KW-1185">Reference proteome</keyword>
<dbReference type="SUPFAM" id="SSF55486">
    <property type="entry name" value="Metalloproteases ('zincins'), catalytic domain"/>
    <property type="match status" value="1"/>
</dbReference>
<dbReference type="PRINTS" id="PR00480">
    <property type="entry name" value="ASTACIN"/>
</dbReference>
<keyword evidence="4 9" id="KW-0479">Metal-binding</keyword>
<name>A0A6P8IL97_ACTTE</name>
<keyword evidence="9" id="KW-0732">Signal</keyword>
<comment type="function">
    <text evidence="1">Metalloprotease.</text>
</comment>
<dbReference type="GO" id="GO:0004222">
    <property type="term" value="F:metalloendopeptidase activity"/>
    <property type="evidence" value="ECO:0007669"/>
    <property type="project" value="UniProtKB-UniRule"/>
</dbReference>
<keyword evidence="3 9" id="KW-0645">Protease</keyword>
<feature type="disulfide bond" evidence="8">
    <location>
        <begin position="411"/>
        <end position="445"/>
    </location>
</feature>
<dbReference type="GO" id="GO:0008270">
    <property type="term" value="F:zinc ion binding"/>
    <property type="evidence" value="ECO:0007669"/>
    <property type="project" value="InterPro"/>
</dbReference>
<dbReference type="InterPro" id="IPR024079">
    <property type="entry name" value="MetalloPept_cat_dom_sf"/>
</dbReference>
<evidence type="ECO:0000256" key="2">
    <source>
        <dbReference type="ARBA" id="ARBA00022656"/>
    </source>
</evidence>
<dbReference type="PANTHER" id="PTHR10127">
    <property type="entry name" value="DISCOIDIN, CUB, EGF, LAMININ , AND ZINC METALLOPROTEASE DOMAIN CONTAINING"/>
    <property type="match status" value="1"/>
</dbReference>
<dbReference type="SMART" id="SM00235">
    <property type="entry name" value="ZnMc"/>
    <property type="match status" value="1"/>
</dbReference>
<dbReference type="PANTHER" id="PTHR10127:SF780">
    <property type="entry name" value="METALLOENDOPEPTIDASE"/>
    <property type="match status" value="1"/>
</dbReference>
<dbReference type="RefSeq" id="XP_031567552.1">
    <property type="nucleotide sequence ID" value="XM_031711692.1"/>
</dbReference>
<evidence type="ECO:0000259" key="11">
    <source>
        <dbReference type="PROSITE" id="PS51670"/>
    </source>
</evidence>
<evidence type="ECO:0000256" key="4">
    <source>
        <dbReference type="ARBA" id="ARBA00022723"/>
    </source>
</evidence>
<feature type="compositionally biased region" description="Pro residues" evidence="10">
    <location>
        <begin position="238"/>
        <end position="251"/>
    </location>
</feature>
<accession>A0A6P8IL97</accession>
<evidence type="ECO:0000313" key="15">
    <source>
        <dbReference type="RefSeq" id="XP_031567553.1"/>
    </source>
</evidence>
<keyword evidence="5 9" id="KW-0378">Hydrolase</keyword>
<dbReference type="EC" id="3.4.24.-" evidence="9"/>
<feature type="signal peptide" evidence="9">
    <location>
        <begin position="1"/>
        <end position="17"/>
    </location>
</feature>
<evidence type="ECO:0000256" key="5">
    <source>
        <dbReference type="ARBA" id="ARBA00022801"/>
    </source>
</evidence>
<dbReference type="OrthoDB" id="5975483at2759"/>
<dbReference type="PROSITE" id="PS51670">
    <property type="entry name" value="SHKT"/>
    <property type="match status" value="2"/>
</dbReference>
<dbReference type="KEGG" id="aten:116302404"/>
<dbReference type="PROSITE" id="PS51864">
    <property type="entry name" value="ASTACIN"/>
    <property type="match status" value="1"/>
</dbReference>
<dbReference type="SMART" id="SM00254">
    <property type="entry name" value="ShKT"/>
    <property type="match status" value="3"/>
</dbReference>
<feature type="disulfide bond" evidence="8">
    <location>
        <begin position="349"/>
        <end position="383"/>
    </location>
</feature>
<dbReference type="Gene3D" id="1.10.10.1940">
    <property type="match status" value="2"/>
</dbReference>
<dbReference type="GeneID" id="116302404"/>
<feature type="domain" description="ShKT" evidence="11">
    <location>
        <begin position="349"/>
        <end position="383"/>
    </location>
</feature>
<dbReference type="GO" id="GO:0090729">
    <property type="term" value="F:toxin activity"/>
    <property type="evidence" value="ECO:0007669"/>
    <property type="project" value="UniProtKB-KW"/>
</dbReference>
<dbReference type="RefSeq" id="XP_031567553.1">
    <property type="nucleotide sequence ID" value="XM_031711693.1"/>
</dbReference>
<dbReference type="InterPro" id="IPR006026">
    <property type="entry name" value="Peptidase_Metallo"/>
</dbReference>
<feature type="domain" description="ShKT" evidence="11">
    <location>
        <begin position="411"/>
        <end position="445"/>
    </location>
</feature>
<keyword evidence="8" id="KW-1015">Disulfide bond</keyword>
<evidence type="ECO:0000256" key="3">
    <source>
        <dbReference type="ARBA" id="ARBA00022670"/>
    </source>
</evidence>
<feature type="region of interest" description="Disordered" evidence="10">
    <location>
        <begin position="228"/>
        <end position="297"/>
    </location>
</feature>
<sequence length="447" mass="49113">MLKKLLVVVLWAFVVQGHQFDGIRPQLKSPKYKAQTWPHGIVYYEVNNDLKKNDVAMEGIRKGMDMWSDKTCVKFEKRINEDAYVHFYLGGDCYSEIGRSGYKQFISLAPHCWQAAETAHVIGLALGLYPEQSRYDRDNYVTINWNNIRDDAKRRFIKYPKGVADIENFDYDYQSIMHYKKNAFTKNGLPTIVPATSNVGIGQRNGPSVMDVEKIHFLYHCDSPGGGSGGTVVTTPHPTIPQPITSPPNTSPPTTSLPTTSPPTTSPPTTLPPTTPRPTTSQPTTPRPTTPQPTTPVCVDRWSRLKCMQLWGSGWCYKNPEVMKYYCKKTCNKCASGSGGGGGVGGGDCKDELMYCNTWAKAGWCKSQQSLMERACRKSCNFCSGIGTGTDGTGGIGGTGGATGGAGGGSCKDQLIYCSAWVKHGWCSSKRKYMESYCMKSCNFCGS</sequence>